<dbReference type="GO" id="GO:0003779">
    <property type="term" value="F:actin binding"/>
    <property type="evidence" value="ECO:0007669"/>
    <property type="project" value="TreeGrafter"/>
</dbReference>
<dbReference type="PANTHER" id="PTHR24214:SF38">
    <property type="entry name" value="PDZ AND LIM DOMAIN PROTEIN ZASP-RELATED"/>
    <property type="match status" value="1"/>
</dbReference>
<comment type="caution">
    <text evidence="11">The sequence shown here is derived from an EMBL/GenBank/DDBJ whole genome shotgun (WGS) entry which is preliminary data.</text>
</comment>
<dbReference type="InterPro" id="IPR006643">
    <property type="entry name" value="Zasp-like_motif"/>
</dbReference>
<feature type="region of interest" description="Disordered" evidence="8">
    <location>
        <begin position="1652"/>
        <end position="1673"/>
    </location>
</feature>
<evidence type="ECO:0000313" key="12">
    <source>
        <dbReference type="Proteomes" id="UP001458880"/>
    </source>
</evidence>
<feature type="compositionally biased region" description="Polar residues" evidence="8">
    <location>
        <begin position="1835"/>
        <end position="1845"/>
    </location>
</feature>
<feature type="compositionally biased region" description="Basic and acidic residues" evidence="8">
    <location>
        <begin position="1846"/>
        <end position="1861"/>
    </location>
</feature>
<dbReference type="FunFam" id="2.10.110.10:FF:000073">
    <property type="entry name" value="Uncharacterized protein, isoform Z"/>
    <property type="match status" value="1"/>
</dbReference>
<dbReference type="EMBL" id="JASPKY010000196">
    <property type="protein sequence ID" value="KAK9721666.1"/>
    <property type="molecule type" value="Genomic_DNA"/>
</dbReference>
<feature type="compositionally biased region" description="Polar residues" evidence="8">
    <location>
        <begin position="1590"/>
        <end position="1601"/>
    </location>
</feature>
<dbReference type="PANTHER" id="PTHR24214">
    <property type="entry name" value="PDZ AND LIM DOMAIN PROTEIN ZASP"/>
    <property type="match status" value="1"/>
</dbReference>
<feature type="domain" description="LIM zinc-binding" evidence="9">
    <location>
        <begin position="2059"/>
        <end position="2118"/>
    </location>
</feature>
<keyword evidence="4 6" id="KW-0862">Zinc</keyword>
<dbReference type="InterPro" id="IPR001781">
    <property type="entry name" value="Znf_LIM"/>
</dbReference>
<evidence type="ECO:0000313" key="11">
    <source>
        <dbReference type="EMBL" id="KAK9721667.1"/>
    </source>
</evidence>
<feature type="region of interest" description="Disordered" evidence="8">
    <location>
        <begin position="1819"/>
        <end position="1875"/>
    </location>
</feature>
<accession>A0AAW1KNK5</accession>
<dbReference type="Pfam" id="PF15936">
    <property type="entry name" value="DUF4749"/>
    <property type="match status" value="1"/>
</dbReference>
<evidence type="ECO:0000256" key="8">
    <source>
        <dbReference type="SAM" id="MobiDB-lite"/>
    </source>
</evidence>
<evidence type="ECO:0000259" key="9">
    <source>
        <dbReference type="PROSITE" id="PS50023"/>
    </source>
</evidence>
<feature type="domain" description="LIM zinc-binding" evidence="9">
    <location>
        <begin position="840"/>
        <end position="899"/>
    </location>
</feature>
<dbReference type="SMART" id="SM00735">
    <property type="entry name" value="ZM"/>
    <property type="match status" value="1"/>
</dbReference>
<evidence type="ECO:0000256" key="6">
    <source>
        <dbReference type="PROSITE-ProRule" id="PRU00125"/>
    </source>
</evidence>
<keyword evidence="12" id="KW-1185">Reference proteome</keyword>
<feature type="coiled-coil region" evidence="7">
    <location>
        <begin position="359"/>
        <end position="458"/>
    </location>
</feature>
<dbReference type="EMBL" id="JASPKY010000196">
    <property type="protein sequence ID" value="KAK9721667.1"/>
    <property type="molecule type" value="Genomic_DNA"/>
</dbReference>
<feature type="compositionally biased region" description="Pro residues" evidence="8">
    <location>
        <begin position="1316"/>
        <end position="1327"/>
    </location>
</feature>
<evidence type="ECO:0000256" key="5">
    <source>
        <dbReference type="ARBA" id="ARBA00023038"/>
    </source>
</evidence>
<dbReference type="InterPro" id="IPR050604">
    <property type="entry name" value="PDZ-LIM_domain"/>
</dbReference>
<dbReference type="GO" id="GO:0061061">
    <property type="term" value="P:muscle structure development"/>
    <property type="evidence" value="ECO:0007669"/>
    <property type="project" value="TreeGrafter"/>
</dbReference>
<dbReference type="CDD" id="cd09461">
    <property type="entry name" value="LIM3_Enigma_like_1"/>
    <property type="match status" value="1"/>
</dbReference>
<feature type="region of interest" description="Disordered" evidence="8">
    <location>
        <begin position="1688"/>
        <end position="1747"/>
    </location>
</feature>
<organism evidence="11 12">
    <name type="scientific">Popillia japonica</name>
    <name type="common">Japanese beetle</name>
    <dbReference type="NCBI Taxonomy" id="7064"/>
    <lineage>
        <taxon>Eukaryota</taxon>
        <taxon>Metazoa</taxon>
        <taxon>Ecdysozoa</taxon>
        <taxon>Arthropoda</taxon>
        <taxon>Hexapoda</taxon>
        <taxon>Insecta</taxon>
        <taxon>Pterygota</taxon>
        <taxon>Neoptera</taxon>
        <taxon>Endopterygota</taxon>
        <taxon>Coleoptera</taxon>
        <taxon>Polyphaga</taxon>
        <taxon>Scarabaeiformia</taxon>
        <taxon>Scarabaeidae</taxon>
        <taxon>Rutelinae</taxon>
        <taxon>Popillia</taxon>
    </lineage>
</organism>
<feature type="compositionally biased region" description="Low complexity" evidence="8">
    <location>
        <begin position="952"/>
        <end position="969"/>
    </location>
</feature>
<dbReference type="PROSITE" id="PS50106">
    <property type="entry name" value="PDZ"/>
    <property type="match status" value="1"/>
</dbReference>
<dbReference type="GO" id="GO:0031941">
    <property type="term" value="C:filamentous actin"/>
    <property type="evidence" value="ECO:0007669"/>
    <property type="project" value="TreeGrafter"/>
</dbReference>
<dbReference type="SUPFAM" id="SSF50156">
    <property type="entry name" value="PDZ domain-like"/>
    <property type="match status" value="1"/>
</dbReference>
<dbReference type="CDD" id="cd09455">
    <property type="entry name" value="LIM1_Enigma_like_1"/>
    <property type="match status" value="1"/>
</dbReference>
<dbReference type="FunFam" id="2.10.110.10:FF:000060">
    <property type="entry name" value="Uncharacterized protein, isoform Z"/>
    <property type="match status" value="1"/>
</dbReference>
<feature type="compositionally biased region" description="Low complexity" evidence="8">
    <location>
        <begin position="1602"/>
        <end position="1615"/>
    </location>
</feature>
<gene>
    <name evidence="11" type="ORF">QE152_g20774</name>
</gene>
<dbReference type="CDD" id="cd09360">
    <property type="entry name" value="LIM_ALP_like"/>
    <property type="match status" value="1"/>
</dbReference>
<feature type="region of interest" description="Disordered" evidence="8">
    <location>
        <begin position="1423"/>
        <end position="1503"/>
    </location>
</feature>
<proteinExistence type="predicted"/>
<name>A0AAW1KNK5_POPJA</name>
<dbReference type="GO" id="GO:0005912">
    <property type="term" value="C:adherens junction"/>
    <property type="evidence" value="ECO:0007669"/>
    <property type="project" value="TreeGrafter"/>
</dbReference>
<reference evidence="11 12" key="2">
    <citation type="journal article" date="2024" name="BMC Genomics">
        <title>De novo assembly and annotation of Popillia japonica's genome with initial clues to its potential as an invasive pest.</title>
        <authorList>
            <person name="Cucini C."/>
            <person name="Boschi S."/>
            <person name="Funari R."/>
            <person name="Cardaioli E."/>
            <person name="Iannotti N."/>
            <person name="Marturano G."/>
            <person name="Paoli F."/>
            <person name="Bruttini M."/>
            <person name="Carapelli A."/>
            <person name="Frati F."/>
            <person name="Nardi F."/>
        </authorList>
    </citation>
    <scope>NUCLEOTIDE SEQUENCE [LARGE SCALE GENOMIC DNA]</scope>
    <source>
        <strain evidence="11">DMR45628</strain>
    </source>
</reference>
<dbReference type="Proteomes" id="UP001458880">
    <property type="component" value="Unassembled WGS sequence"/>
</dbReference>
<dbReference type="PROSITE" id="PS50023">
    <property type="entry name" value="LIM_DOMAIN_2"/>
    <property type="match status" value="3"/>
</dbReference>
<feature type="region of interest" description="Disordered" evidence="8">
    <location>
        <begin position="952"/>
        <end position="1007"/>
    </location>
</feature>
<feature type="compositionally biased region" description="Polar residues" evidence="8">
    <location>
        <begin position="1657"/>
        <end position="1672"/>
    </location>
</feature>
<dbReference type="PROSITE" id="PS00478">
    <property type="entry name" value="LIM_DOMAIN_1"/>
    <property type="match status" value="1"/>
</dbReference>
<dbReference type="CDD" id="cd08368">
    <property type="entry name" value="LIM"/>
    <property type="match status" value="1"/>
</dbReference>
<feature type="compositionally biased region" description="Polar residues" evidence="8">
    <location>
        <begin position="976"/>
        <end position="1004"/>
    </location>
</feature>
<feature type="compositionally biased region" description="Polar residues" evidence="8">
    <location>
        <begin position="1700"/>
        <end position="1711"/>
    </location>
</feature>
<evidence type="ECO:0000256" key="3">
    <source>
        <dbReference type="ARBA" id="ARBA00022723"/>
    </source>
</evidence>
<dbReference type="SMART" id="SM00132">
    <property type="entry name" value="LIM"/>
    <property type="match status" value="4"/>
</dbReference>
<protein>
    <submittedName>
        <fullName evidence="11">PDZ domain</fullName>
    </submittedName>
</protein>
<feature type="coiled-coil region" evidence="7">
    <location>
        <begin position="482"/>
        <end position="517"/>
    </location>
</feature>
<dbReference type="SUPFAM" id="SSF57716">
    <property type="entry name" value="Glucocorticoid receptor-like (DNA-binding domain)"/>
    <property type="match status" value="5"/>
</dbReference>
<dbReference type="SMART" id="SM00228">
    <property type="entry name" value="PDZ"/>
    <property type="match status" value="1"/>
</dbReference>
<evidence type="ECO:0000256" key="2">
    <source>
        <dbReference type="ARBA" id="ARBA00022490"/>
    </source>
</evidence>
<keyword evidence="3 6" id="KW-0479">Metal-binding</keyword>
<keyword evidence="5 6" id="KW-0440">LIM domain</keyword>
<feature type="region of interest" description="Disordered" evidence="8">
    <location>
        <begin position="1590"/>
        <end position="1622"/>
    </location>
</feature>
<reference evidence="11" key="1">
    <citation type="submission" date="2023-05" db="EMBL/GenBank/DDBJ databases">
        <authorList>
            <person name="Nardi F."/>
            <person name="Carapelli A."/>
            <person name="Cucini C."/>
        </authorList>
    </citation>
    <scope>NUCLEOTIDE SEQUENCE</scope>
    <source>
        <strain evidence="11">DMR45628</strain>
        <tissue evidence="11">Testes</tissue>
    </source>
</reference>
<dbReference type="Pfam" id="PF00412">
    <property type="entry name" value="LIM"/>
    <property type="match status" value="4"/>
</dbReference>
<feature type="domain" description="LIM zinc-binding" evidence="9">
    <location>
        <begin position="2119"/>
        <end position="2174"/>
    </location>
</feature>
<feature type="domain" description="PDZ" evidence="10">
    <location>
        <begin position="562"/>
        <end position="617"/>
    </location>
</feature>
<dbReference type="GO" id="GO:0046872">
    <property type="term" value="F:metal ion binding"/>
    <property type="evidence" value="ECO:0007669"/>
    <property type="project" value="UniProtKB-KW"/>
</dbReference>
<dbReference type="Gene3D" id="2.30.42.10">
    <property type="match status" value="1"/>
</dbReference>
<comment type="subcellular location">
    <subcellularLocation>
        <location evidence="1">Cytoplasm</location>
    </subcellularLocation>
</comment>
<sequence>MSSDYNADVIQQTVKLLKEYEAQKVLCAVEFIDSKDLQNIPREVSVTFFKLIKHQNFLDKVLNTLLEQYAIKKPAKWILESILYLLIFTLSENNYEEIKCTLLNIRYKFPLRVIQFLIQEENVVQCAKLASKFFDRDYILHNIIHPLLNNEKLLKRMENDLAYEFNERTSVLPKKITVPVTPTVFRKKIMPQAPVNSRTALSNFQASKVPDYKKQEQKLQKSLVRMKDKNWDKALKLLETAQNCAFRCALLQKPKMAKGETETYTFRSKGAPKFKHPITIKKNGACLMREAAVLVKRRESELKRLEELLNGGFDDSKISALEEDICKTREQQNIQEIERKHLEGLLTFEEAQLARKKVRQTNQKNMEKFKEERIQLLQELFDWKALEREKIRKLVEKSHEIEKSFKEAEQRLLEEKQSKARLINYESKQILQEIHKRNEEELAEKVKLIQELRSLQQLRSLNVKEFDPTECPNFGLMCEMSIAELRERLNMLKIEMQEELEERRKVILAERERKEHLLDNVKEFISQSRTSTFKPIQNSNLKLEETTEILSLRQKLQQAKQMNAVNLGSPAEKAGLLAGDSVIKINATEVYNLRHKDAQDVIIRAGPSFEITVQRGGTTWKPSVTPLPKVSTNNYSPVTKTSLAAKPQSSIGSIGTGHNLSAKPFSPQLNGAVNGGPKLVNKQYNTPVGLYSEESIAETLSAQAEVLSTGVLGVNFKKNEKNYDASNSAVFRMVQEADKEPRDQEAEPDSGVVSAPLGVGGLKHVQAPETKPVSTAPQLPPGQNICAELNRQNYYATQSHAIGGCAATPRSNTPLSERSSSRQGFGEYAQRSDLCDQGMTICSDCNRVIVGVFVRIKDKNLHVECFKCATCGSSLKNVGYYNINQKLYCDIHAKLAAKSNTPAPNLIPVTVPPGGKAPAGTITAALATHTLPTSAPASSGVGASNITAQPFQSGPSFSSPRPFSSVSAPLSPPGSAYSTLPKNFSTVQPHSSPAPSSGIFSTAKPSGALFKDKGRPIQNIVWPPSINSDEPDLPTATPLYFPPPSHIKSAVSSKELEKTSNHRKVVDKETTNTKITNSVTAESEELIEAKQLNGLIRNMESKMSLCSTEVASLVERQVAVERIETAAETQMFVESVLQQRPNLPVSSNNLQPKVEVETESLSKQGNSEILCTNESPSNTPRVVTRVCVCTNSLCNANSEGLCDNCPMRDLKRPKDYQKCKLQPVENTSTERFGSPIITGVSVTINNPGKIKEDSKDLFTQIPDKKLASALGSALVTAPKEPFTPIDVSASTKSVPLPEETTPYLPPERPTVIEPKLQPPPKPKPQQPDTPFVSALRIAPDRPYTPIEPSAPVKKKKPKEDPLLKDLPKPVQWMSMVSALTTAPERPYSPFVAESSTKTESSEDVVSMEQITKTKEMQQAVVETSVQNESVLPKPYTKPKRIKKFEPVNDSEQSPKLQFPPISDDLKTKYESETDYSEIKHEISEQIIEQTSTDKSYSSKTESEIKEIHYSNIKEGEYKKETQESKINRKTTEEGNVIEKQTEETVFKKPLELTGYLQKRDYLPQYQVSLNYDETLQLPHHKDIKKLLSDNQNKPSMQSCNQSLSSAHHSRQSSSHYTSTASKQLSTATNSLVTVQNRGGNLSIPEVVFEPVKEDKPASSSFSPRPGSLTPSMINKPAPVLPYYQENLVPTQMPPPASNIFDPQSPNISRSPSPCPYSDRPSSPFGRLSPRPISPAAGPPPNPLKEKQSNYMFTKENFEIRKAKENISEYIPQFREKIDGVTLTETSEKSKLTSCQSKITEDSHVKMQVHRNVQFDSAVNNTNQCPRQERADEKNLQSTSSITKNQTEAKADGHEASIREKQQTSSMLSECSFRRVKNPDVTEPSVLGVRHTNPQPLVSPFIQRNQPQLDSPQLQSTPSTKPNCQLKGKAACATDCKSNVKECESALTKIIPGVSVNTSTLSQPNTGAGGGRQAGAIGVAPKRGRGILNVGGLIGSRIPICGHCHGQIRGPFITALGKIWCPEHFICNTPSCRRPLQDLGFVEEQGQLYCEYCFEQYIAPPCAKCGSKIKGDCLKAIGKNFHPECFSCSYCGKLFGNSPFFLEDGLPYCDNDWNELFTTKCFACGFPVEAGDRWVEALNNNYHSQCFNCTMCKKNLEGQSFFAKGGRPFCKNHAR</sequence>
<keyword evidence="2" id="KW-0963">Cytoplasm</keyword>
<dbReference type="InterPro" id="IPR041489">
    <property type="entry name" value="PDZ_6"/>
</dbReference>
<dbReference type="FunFam" id="2.10.110.10:FF:000020">
    <property type="entry name" value="PDZ and LIM domain protein 5"/>
    <property type="match status" value="1"/>
</dbReference>
<dbReference type="InterPro" id="IPR001478">
    <property type="entry name" value="PDZ"/>
</dbReference>
<dbReference type="Gene3D" id="2.10.110.10">
    <property type="entry name" value="Cysteine Rich Protein"/>
    <property type="match status" value="4"/>
</dbReference>
<dbReference type="GO" id="GO:0030018">
    <property type="term" value="C:Z disc"/>
    <property type="evidence" value="ECO:0007669"/>
    <property type="project" value="TreeGrafter"/>
</dbReference>
<dbReference type="InterPro" id="IPR031847">
    <property type="entry name" value="PDLI1-4/Zasp-like_mid"/>
</dbReference>
<dbReference type="GO" id="GO:0001725">
    <property type="term" value="C:stress fiber"/>
    <property type="evidence" value="ECO:0007669"/>
    <property type="project" value="TreeGrafter"/>
</dbReference>
<dbReference type="Pfam" id="PF17820">
    <property type="entry name" value="PDZ_6"/>
    <property type="match status" value="1"/>
</dbReference>
<evidence type="ECO:0000256" key="7">
    <source>
        <dbReference type="SAM" id="Coils"/>
    </source>
</evidence>
<dbReference type="GO" id="GO:0051371">
    <property type="term" value="F:muscle alpha-actinin binding"/>
    <property type="evidence" value="ECO:0007669"/>
    <property type="project" value="TreeGrafter"/>
</dbReference>
<evidence type="ECO:0000256" key="4">
    <source>
        <dbReference type="ARBA" id="ARBA00022833"/>
    </source>
</evidence>
<dbReference type="GO" id="GO:0030036">
    <property type="term" value="P:actin cytoskeleton organization"/>
    <property type="evidence" value="ECO:0007669"/>
    <property type="project" value="TreeGrafter"/>
</dbReference>
<dbReference type="FunFam" id="2.10.110.10:FF:000069">
    <property type="entry name" value="Uncharacterized protein, isoform Z"/>
    <property type="match status" value="1"/>
</dbReference>
<evidence type="ECO:0000256" key="1">
    <source>
        <dbReference type="ARBA" id="ARBA00004496"/>
    </source>
</evidence>
<keyword evidence="7" id="KW-0175">Coiled coil</keyword>
<dbReference type="InterPro" id="IPR036034">
    <property type="entry name" value="PDZ_sf"/>
</dbReference>
<feature type="region of interest" description="Disordered" evidence="8">
    <location>
        <begin position="1283"/>
        <end position="1365"/>
    </location>
</feature>
<feature type="compositionally biased region" description="Polar residues" evidence="8">
    <location>
        <begin position="1486"/>
        <end position="1499"/>
    </location>
</feature>
<evidence type="ECO:0000259" key="10">
    <source>
        <dbReference type="PROSITE" id="PS50106"/>
    </source>
</evidence>
<feature type="compositionally biased region" description="Basic and acidic residues" evidence="8">
    <location>
        <begin position="1463"/>
        <end position="1483"/>
    </location>
</feature>